<dbReference type="EMBL" id="SNRY01005097">
    <property type="protein sequence ID" value="KAA6315845.1"/>
    <property type="molecule type" value="Genomic_DNA"/>
</dbReference>
<evidence type="ECO:0008006" key="2">
    <source>
        <dbReference type="Google" id="ProtNLM"/>
    </source>
</evidence>
<feature type="non-terminal residue" evidence="1">
    <location>
        <position position="1"/>
    </location>
</feature>
<proteinExistence type="predicted"/>
<gene>
    <name evidence="1" type="ORF">EZS27_033754</name>
</gene>
<dbReference type="AlphaFoldDB" id="A0A5J4Q256"/>
<organism evidence="1">
    <name type="scientific">termite gut metagenome</name>
    <dbReference type="NCBI Taxonomy" id="433724"/>
    <lineage>
        <taxon>unclassified sequences</taxon>
        <taxon>metagenomes</taxon>
        <taxon>organismal metagenomes</taxon>
    </lineage>
</organism>
<name>A0A5J4Q256_9ZZZZ</name>
<comment type="caution">
    <text evidence="1">The sequence shown here is derived from an EMBL/GenBank/DDBJ whole genome shotgun (WGS) entry which is preliminary data.</text>
</comment>
<protein>
    <recommendedName>
        <fullName evidence="2">Transposase IS4-like domain-containing protein</fullName>
    </recommendedName>
</protein>
<accession>A0A5J4Q256</accession>
<reference evidence="1" key="1">
    <citation type="submission" date="2019-03" db="EMBL/GenBank/DDBJ databases">
        <title>Single cell metagenomics reveals metabolic interactions within the superorganism composed of flagellate Streblomastix strix and complex community of Bacteroidetes bacteria on its surface.</title>
        <authorList>
            <person name="Treitli S.C."/>
            <person name="Kolisko M."/>
            <person name="Husnik F."/>
            <person name="Keeling P."/>
            <person name="Hampl V."/>
        </authorList>
    </citation>
    <scope>NUCLEOTIDE SEQUENCE</scope>
    <source>
        <strain evidence="1">STM</strain>
    </source>
</reference>
<sequence>AWKEQQGYHRRSLNEVVMFRYKTIFSGELNARTIENQTTEVKLKCLLLNKFKETGMPVSCKVQ</sequence>
<evidence type="ECO:0000313" key="1">
    <source>
        <dbReference type="EMBL" id="KAA6315845.1"/>
    </source>
</evidence>